<dbReference type="Gene3D" id="2.40.70.10">
    <property type="entry name" value="Acid Proteases"/>
    <property type="match status" value="2"/>
</dbReference>
<evidence type="ECO:0000256" key="16">
    <source>
        <dbReference type="SAM" id="MobiDB-lite"/>
    </source>
</evidence>
<dbReference type="EMBL" id="DS990636">
    <property type="protein sequence ID" value="EGC42102.1"/>
    <property type="molecule type" value="Genomic_DNA"/>
</dbReference>
<dbReference type="PANTHER" id="PTHR47966:SF75">
    <property type="entry name" value="ENDOPEPTIDASE (CTSD), PUTATIVE (AFU_ORTHOLOGUE AFUA_4G07040)-RELATED"/>
    <property type="match status" value="1"/>
</dbReference>
<keyword evidence="5 15" id="KW-0645">Protease</keyword>
<dbReference type="GO" id="GO:0004190">
    <property type="term" value="F:aspartic-type endopeptidase activity"/>
    <property type="evidence" value="ECO:0007669"/>
    <property type="project" value="UniProtKB-KW"/>
</dbReference>
<dbReference type="MEROPS" id="A01.077"/>
<comment type="subcellular location">
    <subcellularLocation>
        <location evidence="1">Cell membrane</location>
        <topology evidence="1">Lipid-anchor</topology>
        <topology evidence="1">GPI-anchor</topology>
    </subcellularLocation>
</comment>
<evidence type="ECO:0000256" key="8">
    <source>
        <dbReference type="ARBA" id="ARBA00023026"/>
    </source>
</evidence>
<dbReference type="Proteomes" id="UP000663419">
    <property type="component" value="Chromosome 2"/>
</dbReference>
<evidence type="ECO:0000256" key="1">
    <source>
        <dbReference type="ARBA" id="ARBA00004609"/>
    </source>
</evidence>
<feature type="active site" evidence="13">
    <location>
        <position position="143"/>
    </location>
</feature>
<dbReference type="PROSITE" id="PS00141">
    <property type="entry name" value="ASP_PROTEASE"/>
    <property type="match status" value="1"/>
</dbReference>
<keyword evidence="9" id="KW-0472">Membrane</keyword>
<evidence type="ECO:0000256" key="9">
    <source>
        <dbReference type="ARBA" id="ARBA00023136"/>
    </source>
</evidence>
<reference evidence="20" key="2">
    <citation type="submission" date="2021-01" db="EMBL/GenBank/DDBJ databases">
        <title>Chromosome-level genome assembly of a human fungal pathogen reveals clustering of transcriptionally co-regulated genes.</title>
        <authorList>
            <person name="Voorhies M."/>
            <person name="Cohen S."/>
            <person name="Shea T.P."/>
            <person name="Petrus S."/>
            <person name="Munoz J.F."/>
            <person name="Poplawski S."/>
            <person name="Goldman W.E."/>
            <person name="Michael T."/>
            <person name="Cuomo C.A."/>
            <person name="Sil A."/>
            <person name="Beyhan S."/>
        </authorList>
    </citation>
    <scope>NUCLEOTIDE SEQUENCE</scope>
    <source>
        <strain evidence="20">H88</strain>
    </source>
</reference>
<dbReference type="InterPro" id="IPR021109">
    <property type="entry name" value="Peptidase_aspartic_dom_sf"/>
</dbReference>
<dbReference type="PRINTS" id="PR00792">
    <property type="entry name" value="PEPSIN"/>
</dbReference>
<dbReference type="HOGENOM" id="CLU_013253_10_0_1"/>
<dbReference type="AlphaFoldDB" id="F0U5B1"/>
<dbReference type="InterPro" id="IPR034164">
    <property type="entry name" value="Pepsin-like_dom"/>
</dbReference>
<dbReference type="CDD" id="cd05471">
    <property type="entry name" value="pepsin_like"/>
    <property type="match status" value="1"/>
</dbReference>
<evidence type="ECO:0000256" key="10">
    <source>
        <dbReference type="ARBA" id="ARBA00023180"/>
    </source>
</evidence>
<dbReference type="STRING" id="544711.F0U5B1"/>
<dbReference type="Proteomes" id="UP000008142">
    <property type="component" value="Unassembled WGS sequence"/>
</dbReference>
<dbReference type="PANTHER" id="PTHR47966">
    <property type="entry name" value="BETA-SITE APP-CLEAVING ENZYME, ISOFORM A-RELATED"/>
    <property type="match status" value="1"/>
</dbReference>
<evidence type="ECO:0000256" key="4">
    <source>
        <dbReference type="ARBA" id="ARBA00022622"/>
    </source>
</evidence>
<feature type="chain" id="PRO_5033696394" description="Probable aspartic-type endopeptidase CTSD" evidence="17">
    <location>
        <begin position="28"/>
        <end position="517"/>
    </location>
</feature>
<keyword evidence="11" id="KW-0449">Lipoprotein</keyword>
<keyword evidence="6 15" id="KW-0064">Aspartyl protease</keyword>
<dbReference type="SUPFAM" id="SSF50630">
    <property type="entry name" value="Acid proteases"/>
    <property type="match status" value="1"/>
</dbReference>
<keyword evidence="17" id="KW-0732">Signal</keyword>
<feature type="domain" description="Peptidase A1" evidence="18">
    <location>
        <begin position="125"/>
        <end position="435"/>
    </location>
</feature>
<keyword evidence="10" id="KW-0325">Glycoprotein</keyword>
<dbReference type="EMBL" id="CP069103">
    <property type="protein sequence ID" value="QSS51471.1"/>
    <property type="molecule type" value="Genomic_DNA"/>
</dbReference>
<feature type="disulfide bond" evidence="14">
    <location>
        <begin position="156"/>
        <end position="161"/>
    </location>
</feature>
<keyword evidence="4" id="KW-0336">GPI-anchor</keyword>
<dbReference type="FunFam" id="2.40.70.10:FF:000060">
    <property type="entry name" value="Aspartic-type endopeptidase ctsD"/>
    <property type="match status" value="1"/>
</dbReference>
<evidence type="ECO:0000256" key="14">
    <source>
        <dbReference type="PIRSR" id="PIRSR601461-2"/>
    </source>
</evidence>
<evidence type="ECO:0000256" key="17">
    <source>
        <dbReference type="SAM" id="SignalP"/>
    </source>
</evidence>
<reference evidence="21" key="1">
    <citation type="submission" date="2008-07" db="EMBL/GenBank/DDBJ databases">
        <title>Annotation of Ajellomyces capsulatus strain H88.</title>
        <authorList>
            <person name="Champion M."/>
            <person name="Cuomo C."/>
            <person name="Ma L.-J."/>
            <person name="Henn M.R."/>
            <person name="Sil A."/>
            <person name="Goldman B."/>
            <person name="Young S.K."/>
            <person name="Kodira C.D."/>
            <person name="Zeng Q."/>
            <person name="Koehrsen M."/>
            <person name="Alvarado L."/>
            <person name="Berlin A."/>
            <person name="Borenstein D."/>
            <person name="Chen Z."/>
            <person name="Engels R."/>
            <person name="Freedman E."/>
            <person name="Gellesch M."/>
            <person name="Goldberg J."/>
            <person name="Griggs A."/>
            <person name="Gujja S."/>
            <person name="Heiman D."/>
            <person name="Hepburn T."/>
            <person name="Howarth C."/>
            <person name="Jen D."/>
            <person name="Larson L."/>
            <person name="Lewis B."/>
            <person name="Mehta T."/>
            <person name="Park D."/>
            <person name="Pearson M."/>
            <person name="Roberts A."/>
            <person name="Saif S."/>
            <person name="Shea T."/>
            <person name="Shenoy N."/>
            <person name="Sisk P."/>
            <person name="Stolte C."/>
            <person name="Sykes S."/>
            <person name="Walk T."/>
            <person name="White J."/>
            <person name="Yandava C."/>
            <person name="Klein B."/>
            <person name="McEwen J.G."/>
            <person name="Puccia R."/>
            <person name="Goldman G.H."/>
            <person name="Felipe M.S."/>
            <person name="Nino-Vega G."/>
            <person name="San-Blas G."/>
            <person name="Taylor J."/>
            <person name="Mendoza L."/>
            <person name="Galagan J."/>
            <person name="Nusbaum C."/>
            <person name="Birren B."/>
        </authorList>
    </citation>
    <scope>NUCLEOTIDE SEQUENCE [LARGE SCALE GENOMIC DNA]</scope>
    <source>
        <strain evidence="21">H88</strain>
    </source>
</reference>
<evidence type="ECO:0000256" key="7">
    <source>
        <dbReference type="ARBA" id="ARBA00022801"/>
    </source>
</evidence>
<evidence type="ECO:0000256" key="11">
    <source>
        <dbReference type="ARBA" id="ARBA00023288"/>
    </source>
</evidence>
<feature type="compositionally biased region" description="Pro residues" evidence="16">
    <location>
        <begin position="450"/>
        <end position="466"/>
    </location>
</feature>
<dbReference type="GO" id="GO:0006508">
    <property type="term" value="P:proteolysis"/>
    <property type="evidence" value="ECO:0007669"/>
    <property type="project" value="UniProtKB-KW"/>
</dbReference>
<dbReference type="OrthoDB" id="28208at2759"/>
<evidence type="ECO:0000313" key="21">
    <source>
        <dbReference type="Proteomes" id="UP000008142"/>
    </source>
</evidence>
<dbReference type="GO" id="GO:0098552">
    <property type="term" value="C:side of membrane"/>
    <property type="evidence" value="ECO:0007669"/>
    <property type="project" value="UniProtKB-KW"/>
</dbReference>
<accession>F0U5B1</accession>
<keyword evidence="7 15" id="KW-0378">Hydrolase</keyword>
<dbReference type="Pfam" id="PF00026">
    <property type="entry name" value="Asp"/>
    <property type="match status" value="1"/>
</dbReference>
<evidence type="ECO:0000256" key="13">
    <source>
        <dbReference type="PIRSR" id="PIRSR601461-1"/>
    </source>
</evidence>
<evidence type="ECO:0000256" key="15">
    <source>
        <dbReference type="RuleBase" id="RU000454"/>
    </source>
</evidence>
<dbReference type="OMA" id="AASNTWV"/>
<evidence type="ECO:0000256" key="5">
    <source>
        <dbReference type="ARBA" id="ARBA00022670"/>
    </source>
</evidence>
<dbReference type="VEuPathDB" id="FungiDB:I7I53_06801"/>
<organism evidence="21">
    <name type="scientific">Ajellomyces capsulatus (strain H88)</name>
    <name type="common">Darling's disease fungus</name>
    <name type="synonym">Histoplasma capsulatum</name>
    <dbReference type="NCBI Taxonomy" id="544711"/>
    <lineage>
        <taxon>Eukaryota</taxon>
        <taxon>Fungi</taxon>
        <taxon>Dikarya</taxon>
        <taxon>Ascomycota</taxon>
        <taxon>Pezizomycotina</taxon>
        <taxon>Eurotiomycetes</taxon>
        <taxon>Eurotiomycetidae</taxon>
        <taxon>Onygenales</taxon>
        <taxon>Ajellomycetaceae</taxon>
        <taxon>Histoplasma</taxon>
    </lineage>
</organism>
<feature type="region of interest" description="Disordered" evidence="16">
    <location>
        <begin position="438"/>
        <end position="489"/>
    </location>
</feature>
<dbReference type="PROSITE" id="PS51767">
    <property type="entry name" value="PEPTIDASE_A1"/>
    <property type="match status" value="1"/>
</dbReference>
<evidence type="ECO:0000259" key="18">
    <source>
        <dbReference type="PROSITE" id="PS51767"/>
    </source>
</evidence>
<evidence type="ECO:0000313" key="20">
    <source>
        <dbReference type="EMBL" id="QSS51471.1"/>
    </source>
</evidence>
<name>F0U5B1_AJEC8</name>
<proteinExistence type="inferred from homology"/>
<dbReference type="InterPro" id="IPR001461">
    <property type="entry name" value="Aspartic_peptidase_A1"/>
</dbReference>
<feature type="signal peptide" evidence="17">
    <location>
        <begin position="1"/>
        <end position="27"/>
    </location>
</feature>
<feature type="compositionally biased region" description="Low complexity" evidence="16">
    <location>
        <begin position="474"/>
        <end position="488"/>
    </location>
</feature>
<keyword evidence="3" id="KW-1003">Cell membrane</keyword>
<dbReference type="GO" id="GO:0005886">
    <property type="term" value="C:plasma membrane"/>
    <property type="evidence" value="ECO:0007669"/>
    <property type="project" value="UniProtKB-SubCell"/>
</dbReference>
<dbReference type="InterPro" id="IPR001969">
    <property type="entry name" value="Aspartic_peptidase_AS"/>
</dbReference>
<evidence type="ECO:0000256" key="3">
    <source>
        <dbReference type="ARBA" id="ARBA00022475"/>
    </source>
</evidence>
<evidence type="ECO:0000256" key="2">
    <source>
        <dbReference type="ARBA" id="ARBA00007447"/>
    </source>
</evidence>
<evidence type="ECO:0000256" key="6">
    <source>
        <dbReference type="ARBA" id="ARBA00022750"/>
    </source>
</evidence>
<keyword evidence="8" id="KW-0843">Virulence</keyword>
<evidence type="ECO:0000256" key="12">
    <source>
        <dbReference type="ARBA" id="ARBA00070306"/>
    </source>
</evidence>
<gene>
    <name evidence="19" type="ORF">HCEG_01464</name>
    <name evidence="20" type="ORF">I7I53_06801</name>
</gene>
<keyword evidence="14" id="KW-1015">Disulfide bond</keyword>
<evidence type="ECO:0000313" key="19">
    <source>
        <dbReference type="EMBL" id="EGC42102.1"/>
    </source>
</evidence>
<sequence length="517" mass="55966">MRHSPSSWHLPPLLLLLLVLSIDVVSAFFPYNPVANTDADGGGDDLLRLPSSRGLVKERFYPYSPSKSRGGKVSPQRDAKEPVKLDIIKVRGNARRRNVFQVFSADPTTLPQSLPIDTDGFDYSYFSVMYFGSERQAMFMLMDTGASNTWLISSNCTLQPCKMHNTFGIEDSNSLSVSDIPFTVSYGSGTVSGVLVNDSVSFGGFDLAHLGFGSVLSMSDEFKNYPMDGILGLGRAPAYKVKVPTVMQELKKAGLLEKNIVGVNLQRHRDGAKDGQIVFGNVDPTKFTGDISYTKTVPAVDHWEVPVDDMFVGGKPLNFQGKNGIFDTGTSFVLMPLADAQRIHDAIPKAVKSATWEANWDLPCSTTTKIELVVSGVKYNISPKDYVGDTTTDSMCRSKIVGHQPFEDNEWLLGATFLKNVYAVFDFDEDRIGLAMRAAEDGSDSSSPTQQPPTPSGSPPVSPVGPPSDSKTKAAGSSPDSPGSSDGAQAMSLSSVVPLLWFLLGFLLLLSSTLSPW</sequence>
<feature type="active site" evidence="13">
    <location>
        <position position="327"/>
    </location>
</feature>
<comment type="similarity">
    <text evidence="2 15">Belongs to the peptidase A1 family.</text>
</comment>
<dbReference type="InterPro" id="IPR033121">
    <property type="entry name" value="PEPTIDASE_A1"/>
</dbReference>
<protein>
    <recommendedName>
        <fullName evidence="12">Probable aspartic-type endopeptidase CTSD</fullName>
    </recommendedName>
</protein>